<dbReference type="PANTHER" id="PTHR47041">
    <property type="entry name" value="SEC14 CYTOSOLIC FACTOR FAMILY PROTEIN / PHOSPHOGLYCERIDE TRANSFER FAMILY PROTEIN"/>
    <property type="match status" value="1"/>
</dbReference>
<name>A0A7J7HNP6_CAMSI</name>
<accession>A0A7J7HNP6</accession>
<sequence length="207" mass="22973">MGDTFDNHGLRKNSNVTSVITNKKVSNGCMVASSPKSFSQKSPRPIISKNHKIIGSGPAGEAALFLLKVALLEIVRRFSRRRFPFVWCGMRALQVLCYPPFKWIQRWVPFKGLVNSMQTLSRPLLVLSIATAFSDRSGRNVTSIPIDDSQGLNDSEASSESHSELSPVQSTLDTRILDEAPQSQSSADWLLQLYAELENQGIVLPER</sequence>
<gene>
    <name evidence="2" type="ORF">HYC85_007031</name>
</gene>
<feature type="region of interest" description="Disordered" evidence="1">
    <location>
        <begin position="144"/>
        <end position="167"/>
    </location>
</feature>
<dbReference type="PANTHER" id="PTHR47041:SF2">
    <property type="entry name" value="SEC14 CYTOSOLIC FACTOR FAMILY PROTEIN _ PHOSPHOGLYCERIDE TRANSFER FAMILY PROTEIN"/>
    <property type="match status" value="1"/>
</dbReference>
<reference evidence="3" key="1">
    <citation type="journal article" date="2020" name="Nat. Commun.">
        <title>Genome assembly of wild tea tree DASZ reveals pedigree and selection history of tea varieties.</title>
        <authorList>
            <person name="Zhang W."/>
            <person name="Zhang Y."/>
            <person name="Qiu H."/>
            <person name="Guo Y."/>
            <person name="Wan H."/>
            <person name="Zhang X."/>
            <person name="Scossa F."/>
            <person name="Alseekh S."/>
            <person name="Zhang Q."/>
            <person name="Wang P."/>
            <person name="Xu L."/>
            <person name="Schmidt M.H."/>
            <person name="Jia X."/>
            <person name="Li D."/>
            <person name="Zhu A."/>
            <person name="Guo F."/>
            <person name="Chen W."/>
            <person name="Ni D."/>
            <person name="Usadel B."/>
            <person name="Fernie A.R."/>
            <person name="Wen W."/>
        </authorList>
    </citation>
    <scope>NUCLEOTIDE SEQUENCE [LARGE SCALE GENOMIC DNA]</scope>
    <source>
        <strain evidence="3">cv. G240</strain>
    </source>
</reference>
<protein>
    <submittedName>
        <fullName evidence="2">Uncharacterized protein</fullName>
    </submittedName>
</protein>
<evidence type="ECO:0000256" key="1">
    <source>
        <dbReference type="SAM" id="MobiDB-lite"/>
    </source>
</evidence>
<keyword evidence="3" id="KW-1185">Reference proteome</keyword>
<reference evidence="2 3" key="2">
    <citation type="submission" date="2020-07" db="EMBL/GenBank/DDBJ databases">
        <title>Genome assembly of wild tea tree DASZ reveals pedigree and selection history of tea varieties.</title>
        <authorList>
            <person name="Zhang W."/>
        </authorList>
    </citation>
    <scope>NUCLEOTIDE SEQUENCE [LARGE SCALE GENOMIC DNA]</scope>
    <source>
        <strain evidence="3">cv. G240</strain>
        <tissue evidence="2">Leaf</tissue>
    </source>
</reference>
<feature type="compositionally biased region" description="Low complexity" evidence="1">
    <location>
        <begin position="155"/>
        <end position="167"/>
    </location>
</feature>
<organism evidence="2 3">
    <name type="scientific">Camellia sinensis</name>
    <name type="common">Tea plant</name>
    <name type="synonym">Thea sinensis</name>
    <dbReference type="NCBI Taxonomy" id="4442"/>
    <lineage>
        <taxon>Eukaryota</taxon>
        <taxon>Viridiplantae</taxon>
        <taxon>Streptophyta</taxon>
        <taxon>Embryophyta</taxon>
        <taxon>Tracheophyta</taxon>
        <taxon>Spermatophyta</taxon>
        <taxon>Magnoliopsida</taxon>
        <taxon>eudicotyledons</taxon>
        <taxon>Gunneridae</taxon>
        <taxon>Pentapetalae</taxon>
        <taxon>asterids</taxon>
        <taxon>Ericales</taxon>
        <taxon>Theaceae</taxon>
        <taxon>Camellia</taxon>
    </lineage>
</organism>
<dbReference type="AlphaFoldDB" id="A0A7J7HNP6"/>
<dbReference type="Proteomes" id="UP000593564">
    <property type="component" value="Unassembled WGS sequence"/>
</dbReference>
<dbReference type="EMBL" id="JACBKZ010000003">
    <property type="protein sequence ID" value="KAF5954175.1"/>
    <property type="molecule type" value="Genomic_DNA"/>
</dbReference>
<evidence type="ECO:0000313" key="2">
    <source>
        <dbReference type="EMBL" id="KAF5954175.1"/>
    </source>
</evidence>
<evidence type="ECO:0000313" key="3">
    <source>
        <dbReference type="Proteomes" id="UP000593564"/>
    </source>
</evidence>
<proteinExistence type="predicted"/>
<comment type="caution">
    <text evidence="2">The sequence shown here is derived from an EMBL/GenBank/DDBJ whole genome shotgun (WGS) entry which is preliminary data.</text>
</comment>